<dbReference type="EMBL" id="JAEEAQ010000023">
    <property type="protein sequence ID" value="MBI0312285.1"/>
    <property type="molecule type" value="Genomic_DNA"/>
</dbReference>
<keyword evidence="1" id="KW-0378">Hydrolase</keyword>
<dbReference type="InterPro" id="IPR052016">
    <property type="entry name" value="Bact_Sigma-Reg"/>
</dbReference>
<feature type="domain" description="PPM-type phosphatase" evidence="4">
    <location>
        <begin position="576"/>
        <end position="765"/>
    </location>
</feature>
<protein>
    <submittedName>
        <fullName evidence="5">SpoIIE family protein phosphatase</fullName>
    </submittedName>
</protein>
<evidence type="ECO:0000313" key="6">
    <source>
        <dbReference type="Proteomes" id="UP000638849"/>
    </source>
</evidence>
<dbReference type="SMART" id="SM00331">
    <property type="entry name" value="PP2C_SIG"/>
    <property type="match status" value="1"/>
</dbReference>
<reference evidence="5 6" key="1">
    <citation type="submission" date="2020-12" db="EMBL/GenBank/DDBJ databases">
        <authorList>
            <person name="Kusuma A.B."/>
            <person name="Nouioui I."/>
            <person name="Goodfellow M."/>
        </authorList>
    </citation>
    <scope>NUCLEOTIDE SEQUENCE [LARGE SCALE GENOMIC DNA]</scope>
    <source>
        <strain evidence="5 6">DSM 41764</strain>
    </source>
</reference>
<dbReference type="Pfam" id="PF07228">
    <property type="entry name" value="SpoIIE"/>
    <property type="match status" value="1"/>
</dbReference>
<feature type="domain" description="GAF" evidence="3">
    <location>
        <begin position="394"/>
        <end position="558"/>
    </location>
</feature>
<dbReference type="InterPro" id="IPR003018">
    <property type="entry name" value="GAF"/>
</dbReference>
<evidence type="ECO:0000259" key="3">
    <source>
        <dbReference type="SMART" id="SM00065"/>
    </source>
</evidence>
<dbReference type="RefSeq" id="WP_198275528.1">
    <property type="nucleotide sequence ID" value="NZ_JAEEAQ010000023.1"/>
</dbReference>
<organism evidence="5 6">
    <name type="scientific">Streptomyces javensis</name>
    <dbReference type="NCBI Taxonomy" id="114698"/>
    <lineage>
        <taxon>Bacteria</taxon>
        <taxon>Bacillati</taxon>
        <taxon>Actinomycetota</taxon>
        <taxon>Actinomycetes</taxon>
        <taxon>Kitasatosporales</taxon>
        <taxon>Streptomycetaceae</taxon>
        <taxon>Streptomyces</taxon>
        <taxon>Streptomyces violaceusniger group</taxon>
    </lineage>
</organism>
<comment type="caution">
    <text evidence="5">The sequence shown here is derived from an EMBL/GenBank/DDBJ whole genome shotgun (WGS) entry which is preliminary data.</text>
</comment>
<dbReference type="SUPFAM" id="SSF81606">
    <property type="entry name" value="PP2C-like"/>
    <property type="match status" value="1"/>
</dbReference>
<gene>
    <name evidence="5" type="ORF">JBF12_04505</name>
</gene>
<dbReference type="Gene3D" id="3.60.40.10">
    <property type="entry name" value="PPM-type phosphatase domain"/>
    <property type="match status" value="1"/>
</dbReference>
<feature type="compositionally biased region" description="Low complexity" evidence="2">
    <location>
        <begin position="334"/>
        <end position="347"/>
    </location>
</feature>
<evidence type="ECO:0000256" key="2">
    <source>
        <dbReference type="SAM" id="MobiDB-lite"/>
    </source>
</evidence>
<dbReference type="PANTHER" id="PTHR43156">
    <property type="entry name" value="STAGE II SPORULATION PROTEIN E-RELATED"/>
    <property type="match status" value="1"/>
</dbReference>
<dbReference type="InterPro" id="IPR029016">
    <property type="entry name" value="GAF-like_dom_sf"/>
</dbReference>
<dbReference type="SUPFAM" id="SSF55781">
    <property type="entry name" value="GAF domain-like"/>
    <property type="match status" value="1"/>
</dbReference>
<evidence type="ECO:0000259" key="4">
    <source>
        <dbReference type="SMART" id="SM00331"/>
    </source>
</evidence>
<dbReference type="Gene3D" id="3.30.450.40">
    <property type="match status" value="2"/>
</dbReference>
<dbReference type="PANTHER" id="PTHR43156:SF2">
    <property type="entry name" value="STAGE II SPORULATION PROTEIN E"/>
    <property type="match status" value="1"/>
</dbReference>
<dbReference type="Pfam" id="PF01590">
    <property type="entry name" value="GAF"/>
    <property type="match status" value="2"/>
</dbReference>
<dbReference type="Proteomes" id="UP000638849">
    <property type="component" value="Unassembled WGS sequence"/>
</dbReference>
<dbReference type="InterPro" id="IPR001932">
    <property type="entry name" value="PPM-type_phosphatase-like_dom"/>
</dbReference>
<dbReference type="InterPro" id="IPR036457">
    <property type="entry name" value="PPM-type-like_dom_sf"/>
</dbReference>
<feature type="non-terminal residue" evidence="5">
    <location>
        <position position="776"/>
    </location>
</feature>
<sequence>MIQRGAEPILVGLARSDIGPAYPRERFLEGEAVQGGVQGGVRNLILNSWQRCRSLGLPLGGMELPYREDVDPESRLVRAAAPVLDRLRARFLGSQMNISLADGSGMVLLRRFGDEAWARTLPDIQRVPGFVFAERFAGTNGIGLALVERQLIQVYGAEHFAERGQANGCRAIPVHDPFSGRVEGILCLGYPRDASHPALDEVVRKAAQAIEWRLLEESSARERALLRAYLGADRVRMGEPPGGGQAIGVDALVERLHHHDRMVIKEKAAELLSRAQRAATAVSLSDGRRVTLISRPTTSASGVEGIAVEAVFHDRAPRQPLTLPRRPDIPRPAVPGRGAPAAERASGTAGTTDDQATRGLVLVGEPEVGKYALAARRRMELLSEASARIGTTLDVRRTAQELAETAVPQLADFVTIDLPDAVLRGEEPPDLRNDLRRAVVHGIHDDCPFYPVAKRIDFHPTTPQLRCVNTGMAILEEDLETAAGWLAQDPEHTERLLAHVRSLIAVPLIARGVVLGIASFYRSLDPVPFGDDDRSLAQELATRAALSMDNARRYTREHNMVLALQRSLLPQGVPDQNAAEVAHRYLPAESRVGGDWYDVIALPGTRFGLVVGDVAGHGLHSAATMGRLRTAARSFAELDFPPDEVLTHLDNLVVRLDREERGDGFGIIGATCLYAVYDPTSQRCTMARAGHPPPALVSPDGSVSFPDLPAGPPLGLGGLPFETAEIEAPENSQLVLYTDGLIEDRHRDIDVALDQLRDALAHPERTPEDTCQAVLD</sequence>
<feature type="region of interest" description="Disordered" evidence="2">
    <location>
        <begin position="319"/>
        <end position="356"/>
    </location>
</feature>
<proteinExistence type="predicted"/>
<keyword evidence="6" id="KW-1185">Reference proteome</keyword>
<evidence type="ECO:0000313" key="5">
    <source>
        <dbReference type="EMBL" id="MBI0312285.1"/>
    </source>
</evidence>
<accession>A0ABS0R4Q5</accession>
<dbReference type="SMART" id="SM00065">
    <property type="entry name" value="GAF"/>
    <property type="match status" value="1"/>
</dbReference>
<name>A0ABS0R4Q5_9ACTN</name>
<evidence type="ECO:0000256" key="1">
    <source>
        <dbReference type="ARBA" id="ARBA00022801"/>
    </source>
</evidence>